<dbReference type="PROSITE" id="PS51158">
    <property type="entry name" value="ALPHA_KINASE"/>
    <property type="match status" value="1"/>
</dbReference>
<feature type="non-terminal residue" evidence="8">
    <location>
        <position position="223"/>
    </location>
</feature>
<feature type="domain" description="Alpha-type protein kinase" evidence="7">
    <location>
        <begin position="1"/>
        <end position="197"/>
    </location>
</feature>
<evidence type="ECO:0000259" key="7">
    <source>
        <dbReference type="PROSITE" id="PS51158"/>
    </source>
</evidence>
<keyword evidence="5" id="KW-0067">ATP-binding</keyword>
<sequence length="223" mass="24445">MGATVFAAKRYYSLGSQRPVTRVENYEQVKLELGRVASAGEYTRMFNELVGSNPHMQYAKATVYKVVEPHLEEATQAWLVDALLPTTTIRKFSSNVTAGANKDDLGMLCDALAHFVCATSAQHVVLVDIQGISPLILIDPIFHTYVEIHALHTTLSYSVSRHDATAGLGDHGPDGIIQFIEQHVCNRVCKGLKLPLLDVDDVPTKPGKTDNATDGEPDEEEEL</sequence>
<evidence type="ECO:0000256" key="6">
    <source>
        <dbReference type="SAM" id="MobiDB-lite"/>
    </source>
</evidence>
<name>A0A165IC81_EXIGL</name>
<dbReference type="Pfam" id="PF02816">
    <property type="entry name" value="Alpha_kinase"/>
    <property type="match status" value="1"/>
</dbReference>
<evidence type="ECO:0000256" key="3">
    <source>
        <dbReference type="ARBA" id="ARBA00022741"/>
    </source>
</evidence>
<proteinExistence type="predicted"/>
<dbReference type="InterPro" id="IPR004166">
    <property type="entry name" value="a-kinase_dom"/>
</dbReference>
<dbReference type="PANTHER" id="PTHR45992">
    <property type="entry name" value="EUKARYOTIC ELONGATION FACTOR 2 KINASE-RELATED"/>
    <property type="match status" value="1"/>
</dbReference>
<dbReference type="GO" id="GO:0005524">
    <property type="term" value="F:ATP binding"/>
    <property type="evidence" value="ECO:0007669"/>
    <property type="project" value="UniProtKB-KW"/>
</dbReference>
<evidence type="ECO:0000313" key="9">
    <source>
        <dbReference type="Proteomes" id="UP000077266"/>
    </source>
</evidence>
<evidence type="ECO:0000313" key="8">
    <source>
        <dbReference type="EMBL" id="KZV93200.1"/>
    </source>
</evidence>
<dbReference type="OrthoDB" id="301415at2759"/>
<dbReference type="InterPro" id="IPR051852">
    <property type="entry name" value="Alpha-type_PK"/>
</dbReference>
<reference evidence="8 9" key="1">
    <citation type="journal article" date="2016" name="Mol. Biol. Evol.">
        <title>Comparative Genomics of Early-Diverging Mushroom-Forming Fungi Provides Insights into the Origins of Lignocellulose Decay Capabilities.</title>
        <authorList>
            <person name="Nagy L.G."/>
            <person name="Riley R."/>
            <person name="Tritt A."/>
            <person name="Adam C."/>
            <person name="Daum C."/>
            <person name="Floudas D."/>
            <person name="Sun H."/>
            <person name="Yadav J.S."/>
            <person name="Pangilinan J."/>
            <person name="Larsson K.H."/>
            <person name="Matsuura K."/>
            <person name="Barry K."/>
            <person name="Labutti K."/>
            <person name="Kuo R."/>
            <person name="Ohm R.A."/>
            <person name="Bhattacharya S.S."/>
            <person name="Shirouzu T."/>
            <person name="Yoshinaga Y."/>
            <person name="Martin F.M."/>
            <person name="Grigoriev I.V."/>
            <person name="Hibbett D.S."/>
        </authorList>
    </citation>
    <scope>NUCLEOTIDE SEQUENCE [LARGE SCALE GENOMIC DNA]</scope>
    <source>
        <strain evidence="8 9">HHB12029</strain>
    </source>
</reference>
<keyword evidence="2" id="KW-0808">Transferase</keyword>
<dbReference type="AlphaFoldDB" id="A0A165IC81"/>
<dbReference type="Gene3D" id="3.20.200.10">
    <property type="entry name" value="MHCK/EF2 kinase"/>
    <property type="match status" value="1"/>
</dbReference>
<gene>
    <name evidence="8" type="ORF">EXIGLDRAFT_571162</name>
</gene>
<keyword evidence="4 8" id="KW-0418">Kinase</keyword>
<dbReference type="InParanoid" id="A0A165IC81"/>
<evidence type="ECO:0000256" key="4">
    <source>
        <dbReference type="ARBA" id="ARBA00022777"/>
    </source>
</evidence>
<evidence type="ECO:0000256" key="5">
    <source>
        <dbReference type="ARBA" id="ARBA00022840"/>
    </source>
</evidence>
<feature type="region of interest" description="Disordered" evidence="6">
    <location>
        <begin position="203"/>
        <end position="223"/>
    </location>
</feature>
<accession>A0A165IC81</accession>
<evidence type="ECO:0000256" key="2">
    <source>
        <dbReference type="ARBA" id="ARBA00022679"/>
    </source>
</evidence>
<keyword evidence="1" id="KW-0723">Serine/threonine-protein kinase</keyword>
<dbReference type="STRING" id="1314781.A0A165IC81"/>
<dbReference type="SUPFAM" id="SSF56112">
    <property type="entry name" value="Protein kinase-like (PK-like)"/>
    <property type="match status" value="1"/>
</dbReference>
<evidence type="ECO:0000256" key="1">
    <source>
        <dbReference type="ARBA" id="ARBA00022527"/>
    </source>
</evidence>
<dbReference type="GO" id="GO:0004674">
    <property type="term" value="F:protein serine/threonine kinase activity"/>
    <property type="evidence" value="ECO:0007669"/>
    <property type="project" value="UniProtKB-KW"/>
</dbReference>
<feature type="compositionally biased region" description="Acidic residues" evidence="6">
    <location>
        <begin position="213"/>
        <end position="223"/>
    </location>
</feature>
<protein>
    <submittedName>
        <fullName evidence="8">Kinase-like protein</fullName>
    </submittedName>
</protein>
<keyword evidence="3" id="KW-0547">Nucleotide-binding</keyword>
<dbReference type="CDD" id="cd04515">
    <property type="entry name" value="Alpha_kinase"/>
    <property type="match status" value="1"/>
</dbReference>
<dbReference type="Proteomes" id="UP000077266">
    <property type="component" value="Unassembled WGS sequence"/>
</dbReference>
<organism evidence="8 9">
    <name type="scientific">Exidia glandulosa HHB12029</name>
    <dbReference type="NCBI Taxonomy" id="1314781"/>
    <lineage>
        <taxon>Eukaryota</taxon>
        <taxon>Fungi</taxon>
        <taxon>Dikarya</taxon>
        <taxon>Basidiomycota</taxon>
        <taxon>Agaricomycotina</taxon>
        <taxon>Agaricomycetes</taxon>
        <taxon>Auriculariales</taxon>
        <taxon>Exidiaceae</taxon>
        <taxon>Exidia</taxon>
    </lineage>
</organism>
<keyword evidence="9" id="KW-1185">Reference proteome</keyword>
<dbReference type="InterPro" id="IPR011009">
    <property type="entry name" value="Kinase-like_dom_sf"/>
</dbReference>
<dbReference type="EMBL" id="KV425994">
    <property type="protein sequence ID" value="KZV93200.1"/>
    <property type="molecule type" value="Genomic_DNA"/>
</dbReference>